<organism evidence="2 3">
    <name type="scientific">Undibacterium danionis</name>
    <dbReference type="NCBI Taxonomy" id="1812100"/>
    <lineage>
        <taxon>Bacteria</taxon>
        <taxon>Pseudomonadati</taxon>
        <taxon>Pseudomonadota</taxon>
        <taxon>Betaproteobacteria</taxon>
        <taxon>Burkholderiales</taxon>
        <taxon>Oxalobacteraceae</taxon>
        <taxon>Undibacterium</taxon>
    </lineage>
</organism>
<dbReference type="Proteomes" id="UP001589844">
    <property type="component" value="Unassembled WGS sequence"/>
</dbReference>
<sequence>MSSSSYCFRQIIFSFLINKQVNQVSTSDAVCLLFRQQVITHLSNTEQLSSLNHAVIVFLLSSLSASPSVSSAFFVLFSTTRKALTSEVLLPNSGVIKVLANQNGVVIDKWVKEGAKVKAGGVLYVLRSER</sequence>
<protein>
    <recommendedName>
        <fullName evidence="4">Membrane fusion protein biotin-lipoyl like domain-containing protein</fullName>
    </recommendedName>
</protein>
<keyword evidence="1" id="KW-0472">Membrane</keyword>
<gene>
    <name evidence="2" type="ORF">ACFFJH_00025</name>
</gene>
<accession>A0ABV6I8P2</accession>
<keyword evidence="1" id="KW-0812">Transmembrane</keyword>
<keyword evidence="1" id="KW-1133">Transmembrane helix</keyword>
<proteinExistence type="predicted"/>
<evidence type="ECO:0000256" key="1">
    <source>
        <dbReference type="SAM" id="Phobius"/>
    </source>
</evidence>
<reference evidence="2 3" key="1">
    <citation type="submission" date="2024-09" db="EMBL/GenBank/DDBJ databases">
        <authorList>
            <person name="Sun Q."/>
            <person name="Mori K."/>
        </authorList>
    </citation>
    <scope>NUCLEOTIDE SEQUENCE [LARGE SCALE GENOMIC DNA]</scope>
    <source>
        <strain evidence="2 3">CCM 8677</strain>
    </source>
</reference>
<dbReference type="EMBL" id="JBHLXJ010000002">
    <property type="protein sequence ID" value="MFC0348183.1"/>
    <property type="molecule type" value="Genomic_DNA"/>
</dbReference>
<feature type="transmembrane region" description="Helical" evidence="1">
    <location>
        <begin position="54"/>
        <end position="77"/>
    </location>
</feature>
<comment type="caution">
    <text evidence="2">The sequence shown here is derived from an EMBL/GenBank/DDBJ whole genome shotgun (WGS) entry which is preliminary data.</text>
</comment>
<name>A0ABV6I8P2_9BURK</name>
<evidence type="ECO:0000313" key="2">
    <source>
        <dbReference type="EMBL" id="MFC0348183.1"/>
    </source>
</evidence>
<evidence type="ECO:0008006" key="4">
    <source>
        <dbReference type="Google" id="ProtNLM"/>
    </source>
</evidence>
<dbReference type="RefSeq" id="WP_390209198.1">
    <property type="nucleotide sequence ID" value="NZ_JBHLXJ010000002.1"/>
</dbReference>
<keyword evidence="3" id="KW-1185">Reference proteome</keyword>
<evidence type="ECO:0000313" key="3">
    <source>
        <dbReference type="Proteomes" id="UP001589844"/>
    </source>
</evidence>